<dbReference type="SUPFAM" id="SSF53448">
    <property type="entry name" value="Nucleotide-diphospho-sugar transferases"/>
    <property type="match status" value="1"/>
</dbReference>
<gene>
    <name evidence="4" type="ORF">GM1_003_02880</name>
</gene>
<proteinExistence type="predicted"/>
<dbReference type="EMBL" id="BAOP01000003">
    <property type="protein sequence ID" value="GAC78549.1"/>
    <property type="molecule type" value="Genomic_DNA"/>
</dbReference>
<evidence type="ECO:0000259" key="2">
    <source>
        <dbReference type="Pfam" id="PF12804"/>
    </source>
</evidence>
<comment type="caution">
    <text evidence="4">The sequence shown here is derived from an EMBL/GenBank/DDBJ whole genome shotgun (WGS) entry which is preliminary data.</text>
</comment>
<feature type="domain" description="MobA-like NTP transferase" evidence="2">
    <location>
        <begin position="4"/>
        <end position="146"/>
    </location>
</feature>
<evidence type="ECO:0000313" key="4">
    <source>
        <dbReference type="EMBL" id="GAC78549.1"/>
    </source>
</evidence>
<organism evidence="4 5">
    <name type="scientific">Gordonia malaquae NBRC 108250</name>
    <dbReference type="NCBI Taxonomy" id="1223542"/>
    <lineage>
        <taxon>Bacteria</taxon>
        <taxon>Bacillati</taxon>
        <taxon>Actinomycetota</taxon>
        <taxon>Actinomycetes</taxon>
        <taxon>Mycobacteriales</taxon>
        <taxon>Gordoniaceae</taxon>
        <taxon>Gordonia</taxon>
    </lineage>
</organism>
<accession>M3VDK2</accession>
<keyword evidence="5" id="KW-1185">Reference proteome</keyword>
<evidence type="ECO:0000256" key="1">
    <source>
        <dbReference type="ARBA" id="ARBA00022679"/>
    </source>
</evidence>
<dbReference type="OrthoDB" id="4408226at2"/>
<dbReference type="Gene3D" id="3.90.550.10">
    <property type="entry name" value="Spore Coat Polysaccharide Biosynthesis Protein SpsA, Chain A"/>
    <property type="match status" value="1"/>
</dbReference>
<dbReference type="eggNOG" id="COG0746">
    <property type="taxonomic scope" value="Bacteria"/>
</dbReference>
<evidence type="ECO:0000313" key="5">
    <source>
        <dbReference type="Proteomes" id="UP000035009"/>
    </source>
</evidence>
<dbReference type="InterPro" id="IPR029044">
    <property type="entry name" value="Nucleotide-diphossugar_trans"/>
</dbReference>
<dbReference type="PANTHER" id="PTHR19136">
    <property type="entry name" value="MOLYBDENUM COFACTOR GUANYLYLTRANSFERASE"/>
    <property type="match status" value="1"/>
</dbReference>
<keyword evidence="1" id="KW-0808">Transferase</keyword>
<reference evidence="4 5" key="1">
    <citation type="submission" date="2013-02" db="EMBL/GenBank/DDBJ databases">
        <title>Whole genome shotgun sequence of Gordonia malaquae NBRC 108250.</title>
        <authorList>
            <person name="Yoshida I."/>
            <person name="Hosoyama A."/>
            <person name="Tsuchikane K."/>
            <person name="Ando Y."/>
            <person name="Baba S."/>
            <person name="Ohji S."/>
            <person name="Hamada M."/>
            <person name="Tamura T."/>
            <person name="Yamazoe A."/>
            <person name="Yamazaki S."/>
            <person name="Fujita N."/>
        </authorList>
    </citation>
    <scope>NUCLEOTIDE SEQUENCE [LARGE SCALE GENOMIC DNA]</scope>
    <source>
        <strain evidence="4 5">NBRC 108250</strain>
    </source>
</reference>
<dbReference type="GO" id="GO:0016779">
    <property type="term" value="F:nucleotidyltransferase activity"/>
    <property type="evidence" value="ECO:0007669"/>
    <property type="project" value="TreeGrafter"/>
</dbReference>
<dbReference type="InterPro" id="IPR045598">
    <property type="entry name" value="DUF6457"/>
</dbReference>
<evidence type="ECO:0000259" key="3">
    <source>
        <dbReference type="Pfam" id="PF20058"/>
    </source>
</evidence>
<dbReference type="InterPro" id="IPR025877">
    <property type="entry name" value="MobA-like_NTP_Trfase"/>
</dbReference>
<sequence length="268" mass="28028">MTAAIVLGGGRATRLDGADKASIVVDGARLVDHVFAAVADCPQVIAVGPDTLVRPGVTVVREDPPFGGPVAGIAAAVQTVDCDDVWLLACDLPRAVEIVRRLADEPIGDDDGVILVDATGRAQWLAGRYRTAALRSSLTRIGDAHGASMRQLVNGLNLRTVHDRTGAAADLDTWADVADYRLRTKGQPMTDTQPPNLDAWIADLSRELGLGDVDVPVRELLDLTREVAHGVARPAGPISTFLVGLAVARGSTVTDAQAAVSALIEARA</sequence>
<dbReference type="Pfam" id="PF12804">
    <property type="entry name" value="NTP_transf_3"/>
    <property type="match status" value="1"/>
</dbReference>
<dbReference type="PANTHER" id="PTHR19136:SF81">
    <property type="entry name" value="MOLYBDENUM COFACTOR GUANYLYLTRANSFERASE"/>
    <property type="match status" value="1"/>
</dbReference>
<dbReference type="Pfam" id="PF20058">
    <property type="entry name" value="DUF6457"/>
    <property type="match status" value="1"/>
</dbReference>
<feature type="domain" description="DUF6457" evidence="3">
    <location>
        <begin position="193"/>
        <end position="266"/>
    </location>
</feature>
<protein>
    <submittedName>
        <fullName evidence="4">Uncharacterized protein</fullName>
    </submittedName>
</protein>
<name>M3VDK2_GORML</name>
<dbReference type="Proteomes" id="UP000035009">
    <property type="component" value="Unassembled WGS sequence"/>
</dbReference>
<dbReference type="STRING" id="410332.SAMN04488550_2531"/>
<dbReference type="RefSeq" id="WP_008376612.1">
    <property type="nucleotide sequence ID" value="NZ_BAOP01000003.1"/>
</dbReference>
<dbReference type="AlphaFoldDB" id="M3VDK2"/>